<sequence length="60" mass="6696">MASTPSVVFVKPDSSLPPTVSVLTLHYHRLVRKTHPHLAHALYSPLRRLQTCSYLASRSA</sequence>
<dbReference type="Proteomes" id="UP000324222">
    <property type="component" value="Unassembled WGS sequence"/>
</dbReference>
<accession>A0A5B7FFF2</accession>
<keyword evidence="2" id="KW-1185">Reference proteome</keyword>
<dbReference type="EMBL" id="VSRR010006196">
    <property type="protein sequence ID" value="MPC44257.1"/>
    <property type="molecule type" value="Genomic_DNA"/>
</dbReference>
<reference evidence="1 2" key="1">
    <citation type="submission" date="2019-05" db="EMBL/GenBank/DDBJ databases">
        <title>Another draft genome of Portunus trituberculatus and its Hox gene families provides insights of decapod evolution.</title>
        <authorList>
            <person name="Jeong J.-H."/>
            <person name="Song I."/>
            <person name="Kim S."/>
            <person name="Choi T."/>
            <person name="Kim D."/>
            <person name="Ryu S."/>
            <person name="Kim W."/>
        </authorList>
    </citation>
    <scope>NUCLEOTIDE SEQUENCE [LARGE SCALE GENOMIC DNA]</scope>
    <source>
        <tissue evidence="1">Muscle</tissue>
    </source>
</reference>
<dbReference type="AlphaFoldDB" id="A0A5B7FFF2"/>
<organism evidence="1 2">
    <name type="scientific">Portunus trituberculatus</name>
    <name type="common">Swimming crab</name>
    <name type="synonym">Neptunus trituberculatus</name>
    <dbReference type="NCBI Taxonomy" id="210409"/>
    <lineage>
        <taxon>Eukaryota</taxon>
        <taxon>Metazoa</taxon>
        <taxon>Ecdysozoa</taxon>
        <taxon>Arthropoda</taxon>
        <taxon>Crustacea</taxon>
        <taxon>Multicrustacea</taxon>
        <taxon>Malacostraca</taxon>
        <taxon>Eumalacostraca</taxon>
        <taxon>Eucarida</taxon>
        <taxon>Decapoda</taxon>
        <taxon>Pleocyemata</taxon>
        <taxon>Brachyura</taxon>
        <taxon>Eubrachyura</taxon>
        <taxon>Portunoidea</taxon>
        <taxon>Portunidae</taxon>
        <taxon>Portuninae</taxon>
        <taxon>Portunus</taxon>
    </lineage>
</organism>
<proteinExistence type="predicted"/>
<comment type="caution">
    <text evidence="1">The sequence shown here is derived from an EMBL/GenBank/DDBJ whole genome shotgun (WGS) entry which is preliminary data.</text>
</comment>
<evidence type="ECO:0000313" key="1">
    <source>
        <dbReference type="EMBL" id="MPC44257.1"/>
    </source>
</evidence>
<evidence type="ECO:0000313" key="2">
    <source>
        <dbReference type="Proteomes" id="UP000324222"/>
    </source>
</evidence>
<gene>
    <name evidence="1" type="ORF">E2C01_037926</name>
</gene>
<protein>
    <submittedName>
        <fullName evidence="1">Uncharacterized protein</fullName>
    </submittedName>
</protein>
<name>A0A5B7FFF2_PORTR</name>